<keyword evidence="2" id="KW-1185">Reference proteome</keyword>
<dbReference type="EMBL" id="JANSHE010000264">
    <property type="protein sequence ID" value="KAJ3013526.1"/>
    <property type="molecule type" value="Genomic_DNA"/>
</dbReference>
<comment type="caution">
    <text evidence="1">The sequence shown here is derived from an EMBL/GenBank/DDBJ whole genome shotgun (WGS) entry which is preliminary data.</text>
</comment>
<evidence type="ECO:0000313" key="1">
    <source>
        <dbReference type="EMBL" id="KAJ3013526.1"/>
    </source>
</evidence>
<organism evidence="1 2">
    <name type="scientific">Trametes sanguinea</name>
    <dbReference type="NCBI Taxonomy" id="158606"/>
    <lineage>
        <taxon>Eukaryota</taxon>
        <taxon>Fungi</taxon>
        <taxon>Dikarya</taxon>
        <taxon>Basidiomycota</taxon>
        <taxon>Agaricomycotina</taxon>
        <taxon>Agaricomycetes</taxon>
        <taxon>Polyporales</taxon>
        <taxon>Polyporaceae</taxon>
        <taxon>Trametes</taxon>
    </lineage>
</organism>
<gene>
    <name evidence="1" type="ORF">NUW54_g1571</name>
</gene>
<protein>
    <submittedName>
        <fullName evidence="1">Uncharacterized protein</fullName>
    </submittedName>
</protein>
<accession>A0ACC1Q7B0</accession>
<proteinExistence type="predicted"/>
<reference evidence="1" key="1">
    <citation type="submission" date="2022-08" db="EMBL/GenBank/DDBJ databases">
        <title>Genome Sequence of Pycnoporus sanguineus.</title>
        <authorList>
            <person name="Buettner E."/>
        </authorList>
    </citation>
    <scope>NUCLEOTIDE SEQUENCE</scope>
    <source>
        <strain evidence="1">CG-C14</strain>
    </source>
</reference>
<evidence type="ECO:0000313" key="2">
    <source>
        <dbReference type="Proteomes" id="UP001144978"/>
    </source>
</evidence>
<dbReference type="Proteomes" id="UP001144978">
    <property type="component" value="Unassembled WGS sequence"/>
</dbReference>
<sequence length="177" mass="19578">MAGTDTALAGSASRSVMLCPQTIALASTATCPTGKTSKQISCYLDFPHPLRRAACHPEPAMFSRSVAYILIAILAALNAYLNIIHVREARRAAITRPPPVDHYTFIDDDYTPRMPLPSARRAVKLALEDSVRYGLWGLMARMGNARAFLLEVGRYARRGLARRCKFRVCGPERSDRV</sequence>
<name>A0ACC1Q7B0_9APHY</name>